<protein>
    <recommendedName>
        <fullName evidence="3">Asparagine synthetase domain-containing protein</fullName>
    </recommendedName>
</protein>
<evidence type="ECO:0008006" key="3">
    <source>
        <dbReference type="Google" id="ProtNLM"/>
    </source>
</evidence>
<accession>A0ABY8NH32</accession>
<dbReference type="InterPro" id="IPR014729">
    <property type="entry name" value="Rossmann-like_a/b/a_fold"/>
</dbReference>
<dbReference type="Gene3D" id="3.40.50.620">
    <property type="entry name" value="HUPs"/>
    <property type="match status" value="1"/>
</dbReference>
<keyword evidence="2" id="KW-1185">Reference proteome</keyword>
<dbReference type="RefSeq" id="WP_280322217.1">
    <property type="nucleotide sequence ID" value="NZ_CP118605.1"/>
</dbReference>
<proteinExistence type="predicted"/>
<gene>
    <name evidence="1" type="ORF">PVT68_08030</name>
</gene>
<dbReference type="Proteomes" id="UP001236500">
    <property type="component" value="Chromosome"/>
</dbReference>
<dbReference type="EMBL" id="CP118605">
    <property type="protein sequence ID" value="WGL18231.1"/>
    <property type="molecule type" value="Genomic_DNA"/>
</dbReference>
<dbReference type="SUPFAM" id="SSF52402">
    <property type="entry name" value="Adenine nucleotide alpha hydrolases-like"/>
    <property type="match status" value="1"/>
</dbReference>
<organism evidence="1 2">
    <name type="scientific">Microbulbifer bruguierae</name>
    <dbReference type="NCBI Taxonomy" id="3029061"/>
    <lineage>
        <taxon>Bacteria</taxon>
        <taxon>Pseudomonadati</taxon>
        <taxon>Pseudomonadota</taxon>
        <taxon>Gammaproteobacteria</taxon>
        <taxon>Cellvibrionales</taxon>
        <taxon>Microbulbiferaceae</taxon>
        <taxon>Microbulbifer</taxon>
    </lineage>
</organism>
<evidence type="ECO:0000313" key="2">
    <source>
        <dbReference type="Proteomes" id="UP001236500"/>
    </source>
</evidence>
<name>A0ABY8NH32_9GAMM</name>
<evidence type="ECO:0000313" key="1">
    <source>
        <dbReference type="EMBL" id="WGL18231.1"/>
    </source>
</evidence>
<sequence length="540" mass="61474">MAVSFTRPPYFRFRIEFRCELEIFEPEASSKKTFLNLTRNAMQFPKQFLLTKTPTPEFPGWKTVKYLDWWLAHAPELSLIQVLDERGSTTGLIAGWVIWRGKVLGNGDTIRSKQQSNGIASEYDELCGRFVYFFEYLNQLAVISDAGGLMSPVYSEERNIVASSPAVIRQKGDLKKDERICQAFVGYKSAVWYPFGTTPFQGLRRLLPNHRLTLSNWRADRFFPVPAGEGLRGDPQVNLTAASASIAKWTRANLKALVDAGHNVAHLTGGFDSRMVLAASHDFHRRMRFQTVATSDPGNRLDCHIAERLAKRYGLNYRKIDFITPSKAEIDGWLERTGHCIEDTVSSFCTTARVHNSHCHEITGACGEVMRAAFWFSGDGQRKTLSADALLRRYEIAINETTLELAEQWMATLPAGVSVGNLLDIAYLELRLAGWAGASLYGHDIEHPSLSPFNSARIYRAVLSIPENLREENQIAREFIQSMWPELLHHPVNRPQGLDKLRFLSQEFREMLPTHVRKQIKRLINPWRNPNTSELDRFRS</sequence>
<reference evidence="1 2" key="1">
    <citation type="submission" date="2023-02" db="EMBL/GenBank/DDBJ databases">
        <title>Description and genomic characterization of Microbulbifer bruguierae sp. nov., isolated from the sediment of mangrove plant Bruguiera sexangula.</title>
        <authorList>
            <person name="Long M."/>
        </authorList>
    </citation>
    <scope>NUCLEOTIDE SEQUENCE [LARGE SCALE GENOMIC DNA]</scope>
    <source>
        <strain evidence="1 2">H12</strain>
    </source>
</reference>